<organism evidence="2 3">
    <name type="scientific">Tetranychus urticae</name>
    <name type="common">Two-spotted spider mite</name>
    <dbReference type="NCBI Taxonomy" id="32264"/>
    <lineage>
        <taxon>Eukaryota</taxon>
        <taxon>Metazoa</taxon>
        <taxon>Ecdysozoa</taxon>
        <taxon>Arthropoda</taxon>
        <taxon>Chelicerata</taxon>
        <taxon>Arachnida</taxon>
        <taxon>Acari</taxon>
        <taxon>Acariformes</taxon>
        <taxon>Trombidiformes</taxon>
        <taxon>Prostigmata</taxon>
        <taxon>Eleutherengona</taxon>
        <taxon>Raphignathae</taxon>
        <taxon>Tetranychoidea</taxon>
        <taxon>Tetranychidae</taxon>
        <taxon>Tetranychus</taxon>
    </lineage>
</organism>
<proteinExistence type="predicted"/>
<evidence type="ECO:0000313" key="2">
    <source>
        <dbReference type="EnsemblMetazoa" id="tetur08g02100.1"/>
    </source>
</evidence>
<accession>T1KAX5</accession>
<sequence>MTRGNQRESARQKIKSSKERNFTMEDPTPEECSSPEGKVSRDYASNNNLSLLSDTASYHEESIGSGNTIRLETGIGSGNITTSEIGIGSGNIIRLETGIGSGNITTSEIGIGSGNITTSDKGIQCEIPQLVVQNDIGCQYIEPVLQTNEPMNIQVDEHQVDLLADVPSDDLLIDSYIADITNHQTLTHKGKLFKYVLVQRDNLKVLSYDERTKLIKAWITLNIVDNRNSFYSCKIHRGGCKFVNITTRSKSKVDNHVQSYLMYMICILCKEKVLHRPGFAQHIECKHPNQ</sequence>
<dbReference type="EMBL" id="CAEY01001943">
    <property type="status" value="NOT_ANNOTATED_CDS"/>
    <property type="molecule type" value="Genomic_DNA"/>
</dbReference>
<feature type="region of interest" description="Disordered" evidence="1">
    <location>
        <begin position="1"/>
        <end position="43"/>
    </location>
</feature>
<reference evidence="2" key="2">
    <citation type="submission" date="2015-06" db="UniProtKB">
        <authorList>
            <consortium name="EnsemblMetazoa"/>
        </authorList>
    </citation>
    <scope>IDENTIFICATION</scope>
</reference>
<dbReference type="Proteomes" id="UP000015104">
    <property type="component" value="Unassembled WGS sequence"/>
</dbReference>
<dbReference type="EnsemblMetazoa" id="tetur08g02100.1">
    <property type="protein sequence ID" value="tetur08g02100.1"/>
    <property type="gene ID" value="tetur08g02100"/>
</dbReference>
<keyword evidence="3" id="KW-1185">Reference proteome</keyword>
<evidence type="ECO:0000256" key="1">
    <source>
        <dbReference type="SAM" id="MobiDB-lite"/>
    </source>
</evidence>
<evidence type="ECO:0000313" key="3">
    <source>
        <dbReference type="Proteomes" id="UP000015104"/>
    </source>
</evidence>
<feature type="compositionally biased region" description="Basic and acidic residues" evidence="1">
    <location>
        <begin position="1"/>
        <end position="23"/>
    </location>
</feature>
<reference evidence="3" key="1">
    <citation type="submission" date="2011-08" db="EMBL/GenBank/DDBJ databases">
        <authorList>
            <person name="Rombauts S."/>
        </authorList>
    </citation>
    <scope>NUCLEOTIDE SEQUENCE</scope>
    <source>
        <strain evidence="3">London</strain>
    </source>
</reference>
<protein>
    <submittedName>
        <fullName evidence="2">Uncharacterized protein</fullName>
    </submittedName>
</protein>
<dbReference type="HOGENOM" id="CLU_960842_0_0_1"/>
<name>T1KAX5_TETUR</name>
<dbReference type="AlphaFoldDB" id="T1KAX5"/>